<gene>
    <name evidence="1" type="ORF">V1517DRAFT_329721</name>
</gene>
<reference evidence="2" key="1">
    <citation type="journal article" date="2024" name="Front. Bioeng. Biotechnol.">
        <title>Genome-scale model development and genomic sequencing of the oleaginous clade Lipomyces.</title>
        <authorList>
            <person name="Czajka J.J."/>
            <person name="Han Y."/>
            <person name="Kim J."/>
            <person name="Mondo S.J."/>
            <person name="Hofstad B.A."/>
            <person name="Robles A."/>
            <person name="Haridas S."/>
            <person name="Riley R."/>
            <person name="LaButti K."/>
            <person name="Pangilinan J."/>
            <person name="Andreopoulos W."/>
            <person name="Lipzen A."/>
            <person name="Yan J."/>
            <person name="Wang M."/>
            <person name="Ng V."/>
            <person name="Grigoriev I.V."/>
            <person name="Spatafora J.W."/>
            <person name="Magnuson J.K."/>
            <person name="Baker S.E."/>
            <person name="Pomraning K.R."/>
        </authorList>
    </citation>
    <scope>NUCLEOTIDE SEQUENCE [LARGE SCALE GENOMIC DNA]</scope>
    <source>
        <strain evidence="2">CBS 10300</strain>
    </source>
</reference>
<protein>
    <submittedName>
        <fullName evidence="1">Thiolase, N-terminal domain-containing protein</fullName>
    </submittedName>
</protein>
<keyword evidence="2" id="KW-1185">Reference proteome</keyword>
<evidence type="ECO:0000313" key="1">
    <source>
        <dbReference type="EMBL" id="KAK9320321.1"/>
    </source>
</evidence>
<accession>A0ACC3THG8</accession>
<name>A0ACC3THG8_9ASCO</name>
<dbReference type="Proteomes" id="UP001489719">
    <property type="component" value="Unassembled WGS sequence"/>
</dbReference>
<evidence type="ECO:0000313" key="2">
    <source>
        <dbReference type="Proteomes" id="UP001489719"/>
    </source>
</evidence>
<organism evidence="1 2">
    <name type="scientific">Lipomyces orientalis</name>
    <dbReference type="NCBI Taxonomy" id="1233043"/>
    <lineage>
        <taxon>Eukaryota</taxon>
        <taxon>Fungi</taxon>
        <taxon>Dikarya</taxon>
        <taxon>Ascomycota</taxon>
        <taxon>Saccharomycotina</taxon>
        <taxon>Lipomycetes</taxon>
        <taxon>Lipomycetales</taxon>
        <taxon>Lipomycetaceae</taxon>
        <taxon>Lipomyces</taxon>
    </lineage>
</organism>
<comment type="caution">
    <text evidence="1">The sequence shown here is derived from an EMBL/GenBank/DDBJ whole genome shotgun (WGS) entry which is preliminary data.</text>
</comment>
<proteinExistence type="predicted"/>
<sequence>MFSRSGLAFLKSPSICQLRRSIHVSARVSLPGDDVYIVSAARTPVGKFNGALKSLTAPQLGIRAVTAAVERAGITDKSEVCQAYLGEVLQAGTGQSPARQVVMGAGFPVSTDATTINKVCASGLKAVMMATQNIQTGVADVMVAGGMESMSNVPYYLPRNQLYGHFQAADGIIKDGLWDVYGNIHMGNCAENTAKNYGLSREDQDNYAKESYRRAIYAQENGLFAEEIVPIEITSRGNTIAVAEDEEPRSVNLDKLPMLRPVFDQKGTVTAGNSSPINDGASAVVLASKSKFEKSNYNLPLARIVSYADAATDPIDFTIAPSLSVPLALKRAGLEIKDIAKYELNEAFAAVALANMQIMGLDPEKVNVKGGAVALGHPIGSSGSRILVTLIYSLKPGEFGVAGICNGGGASSAVVIERL</sequence>
<dbReference type="EMBL" id="MU970134">
    <property type="protein sequence ID" value="KAK9320321.1"/>
    <property type="molecule type" value="Genomic_DNA"/>
</dbReference>